<dbReference type="Proteomes" id="UP000655588">
    <property type="component" value="Unassembled WGS sequence"/>
</dbReference>
<evidence type="ECO:0000313" key="2">
    <source>
        <dbReference type="Proteomes" id="UP000655588"/>
    </source>
</evidence>
<proteinExistence type="predicted"/>
<accession>A0A833VLY7</accession>
<organism evidence="1 2">
    <name type="scientific">Frieseomelitta varia</name>
    <dbReference type="NCBI Taxonomy" id="561572"/>
    <lineage>
        <taxon>Eukaryota</taxon>
        <taxon>Metazoa</taxon>
        <taxon>Ecdysozoa</taxon>
        <taxon>Arthropoda</taxon>
        <taxon>Hexapoda</taxon>
        <taxon>Insecta</taxon>
        <taxon>Pterygota</taxon>
        <taxon>Neoptera</taxon>
        <taxon>Endopterygota</taxon>
        <taxon>Hymenoptera</taxon>
        <taxon>Apocrita</taxon>
        <taxon>Aculeata</taxon>
        <taxon>Apoidea</taxon>
        <taxon>Anthophila</taxon>
        <taxon>Apidae</taxon>
        <taxon>Frieseomelitta</taxon>
    </lineage>
</organism>
<sequence length="87" mass="10126">MINANVILDKMKRKKLLCIPCKQNKYHCKQNKGLVQCNKLLLQKLWCVLQNGRQCCANIIYPYSLPLVNFKNYVLILVTCIQISLQT</sequence>
<dbReference type="AlphaFoldDB" id="A0A833VLY7"/>
<reference evidence="1" key="1">
    <citation type="submission" date="2019-11" db="EMBL/GenBank/DDBJ databases">
        <title>The nuclear and mitochondrial genomes of Frieseomelitta varia - a highly eusocial stingless bee (Meliponini) with a permanently sterile worker caste.</title>
        <authorList>
            <person name="Freitas F.C.P."/>
            <person name="Lourenco A.P."/>
            <person name="Nunes F.M.F."/>
            <person name="Paschoal A.R."/>
            <person name="Abreu F.C.P."/>
            <person name="Barbin F.O."/>
            <person name="Bataglia L."/>
            <person name="Cardoso-Junior C.A.M."/>
            <person name="Cervoni M.S."/>
            <person name="Silva S.R."/>
            <person name="Dalarmi F."/>
            <person name="Del Lama M.A."/>
            <person name="Depintor T.S."/>
            <person name="Ferreira K.M."/>
            <person name="Goria P.S."/>
            <person name="Jaskot M.C."/>
            <person name="Lago D.C."/>
            <person name="Luna-Lucena D."/>
            <person name="Moda L.M."/>
            <person name="Nascimento L."/>
            <person name="Pedrino M."/>
            <person name="Rabico F.O."/>
            <person name="Sanches F.C."/>
            <person name="Santos D.E."/>
            <person name="Santos C.G."/>
            <person name="Vieira J."/>
            <person name="Lopes T.F."/>
            <person name="Barchuk A.R."/>
            <person name="Hartfelder K."/>
            <person name="Simoes Z.L.P."/>
            <person name="Bitondi M.M.G."/>
            <person name="Pinheiro D.G."/>
        </authorList>
    </citation>
    <scope>NUCLEOTIDE SEQUENCE</scope>
    <source>
        <strain evidence="1">USP_RPSP 00005682</strain>
        <tissue evidence="1">Whole individual</tissue>
    </source>
</reference>
<name>A0A833VLY7_9HYME</name>
<gene>
    <name evidence="1" type="ORF">E2986_13477</name>
</gene>
<evidence type="ECO:0000313" key="1">
    <source>
        <dbReference type="EMBL" id="KAF3419785.1"/>
    </source>
</evidence>
<protein>
    <submittedName>
        <fullName evidence="1">Uncharacterized protein</fullName>
    </submittedName>
</protein>
<keyword evidence="2" id="KW-1185">Reference proteome</keyword>
<dbReference type="EMBL" id="WNWW01001736">
    <property type="protein sequence ID" value="KAF3419785.1"/>
    <property type="molecule type" value="Genomic_DNA"/>
</dbReference>
<comment type="caution">
    <text evidence="1">The sequence shown here is derived from an EMBL/GenBank/DDBJ whole genome shotgun (WGS) entry which is preliminary data.</text>
</comment>